<keyword evidence="5" id="KW-1185">Reference proteome</keyword>
<name>A0A8H5H1M1_9AGAR</name>
<evidence type="ECO:0000256" key="3">
    <source>
        <dbReference type="SAM" id="MobiDB-lite"/>
    </source>
</evidence>
<evidence type="ECO:0000313" key="4">
    <source>
        <dbReference type="EMBL" id="KAF5375026.1"/>
    </source>
</evidence>
<dbReference type="InterPro" id="IPR045138">
    <property type="entry name" value="MeCP2/MBD4"/>
</dbReference>
<dbReference type="GO" id="GO:0005634">
    <property type="term" value="C:nucleus"/>
    <property type="evidence" value="ECO:0007669"/>
    <property type="project" value="UniProtKB-SubCell"/>
</dbReference>
<feature type="region of interest" description="Disordered" evidence="3">
    <location>
        <begin position="118"/>
        <end position="142"/>
    </location>
</feature>
<dbReference type="OrthoDB" id="10265068at2759"/>
<reference evidence="4 5" key="1">
    <citation type="journal article" date="2020" name="ISME J.">
        <title>Uncovering the hidden diversity of litter-decomposition mechanisms in mushroom-forming fungi.</title>
        <authorList>
            <person name="Floudas D."/>
            <person name="Bentzer J."/>
            <person name="Ahren D."/>
            <person name="Johansson T."/>
            <person name="Persson P."/>
            <person name="Tunlid A."/>
        </authorList>
    </citation>
    <scope>NUCLEOTIDE SEQUENCE [LARGE SCALE GENOMIC DNA]</scope>
    <source>
        <strain evidence="4 5">CBS 291.85</strain>
    </source>
</reference>
<proteinExistence type="predicted"/>
<dbReference type="PANTHER" id="PTHR15074:SF0">
    <property type="entry name" value="METHYL-CPG-BINDING DOMAIN PROTEIN 4-LIKE PROTEIN"/>
    <property type="match status" value="1"/>
</dbReference>
<comment type="caution">
    <text evidence="4">The sequence shown here is derived from an EMBL/GenBank/DDBJ whole genome shotgun (WGS) entry which is preliminary data.</text>
</comment>
<dbReference type="EMBL" id="JAACJM010000001">
    <property type="protein sequence ID" value="KAF5375026.1"/>
    <property type="molecule type" value="Genomic_DNA"/>
</dbReference>
<comment type="subcellular location">
    <subcellularLocation>
        <location evidence="1">Nucleus</location>
    </subcellularLocation>
</comment>
<dbReference type="InterPro" id="IPR011257">
    <property type="entry name" value="DNA_glycosylase"/>
</dbReference>
<sequence>MLSPYFDQSQLLVRLSLLRPILIQEQVAHDPWKLIVATTLLNKTTAKVAIPVFWQLMEQWPTPWALSKGMSLLSLILFLTLCIAEPSVLANILHPLGTYSIRSKRLIDLSLAYLKEPPNTYDPRPSRPTLPSPSKLVDTPSRRNKRVKYPATPISHLPGTGPYALDSYRIFCTAHEDPLSDEWKSVTPSDKELVRFLKWKWATIEGIEWSPEEGSVRPVTVAFLQSLIAELTPREASSSSKRDNALEKTPSPKKQMTESRRKPPRPVRRKSTQWRGRMSNSKLLQTFYVYC</sequence>
<feature type="region of interest" description="Disordered" evidence="3">
    <location>
        <begin position="234"/>
        <end position="275"/>
    </location>
</feature>
<feature type="compositionally biased region" description="Basic residues" evidence="3">
    <location>
        <begin position="262"/>
        <end position="272"/>
    </location>
</feature>
<protein>
    <submittedName>
        <fullName evidence="4">Uncharacterized protein</fullName>
    </submittedName>
</protein>
<keyword evidence="2" id="KW-0539">Nucleus</keyword>
<dbReference type="GO" id="GO:0006281">
    <property type="term" value="P:DNA repair"/>
    <property type="evidence" value="ECO:0007669"/>
    <property type="project" value="InterPro"/>
</dbReference>
<dbReference type="AlphaFoldDB" id="A0A8H5H1M1"/>
<accession>A0A8H5H1M1</accession>
<dbReference type="GO" id="GO:0003824">
    <property type="term" value="F:catalytic activity"/>
    <property type="evidence" value="ECO:0007669"/>
    <property type="project" value="InterPro"/>
</dbReference>
<dbReference type="GO" id="GO:0003677">
    <property type="term" value="F:DNA binding"/>
    <property type="evidence" value="ECO:0007669"/>
    <property type="project" value="InterPro"/>
</dbReference>
<evidence type="ECO:0000313" key="5">
    <source>
        <dbReference type="Proteomes" id="UP000559256"/>
    </source>
</evidence>
<gene>
    <name evidence="4" type="ORF">D9758_000146</name>
</gene>
<evidence type="ECO:0000256" key="2">
    <source>
        <dbReference type="ARBA" id="ARBA00023242"/>
    </source>
</evidence>
<evidence type="ECO:0000256" key="1">
    <source>
        <dbReference type="ARBA" id="ARBA00004123"/>
    </source>
</evidence>
<organism evidence="4 5">
    <name type="scientific">Tetrapyrgos nigripes</name>
    <dbReference type="NCBI Taxonomy" id="182062"/>
    <lineage>
        <taxon>Eukaryota</taxon>
        <taxon>Fungi</taxon>
        <taxon>Dikarya</taxon>
        <taxon>Basidiomycota</taxon>
        <taxon>Agaricomycotina</taxon>
        <taxon>Agaricomycetes</taxon>
        <taxon>Agaricomycetidae</taxon>
        <taxon>Agaricales</taxon>
        <taxon>Marasmiineae</taxon>
        <taxon>Marasmiaceae</taxon>
        <taxon>Tetrapyrgos</taxon>
    </lineage>
</organism>
<dbReference type="PANTHER" id="PTHR15074">
    <property type="entry name" value="METHYL-CPG-BINDING PROTEIN"/>
    <property type="match status" value="1"/>
</dbReference>
<dbReference type="SUPFAM" id="SSF48150">
    <property type="entry name" value="DNA-glycosylase"/>
    <property type="match status" value="1"/>
</dbReference>
<dbReference type="Gene3D" id="1.10.340.30">
    <property type="entry name" value="Hypothetical protein, domain 2"/>
    <property type="match status" value="1"/>
</dbReference>
<dbReference type="Proteomes" id="UP000559256">
    <property type="component" value="Unassembled WGS sequence"/>
</dbReference>